<dbReference type="PANTHER" id="PTHR30244:SF9">
    <property type="entry name" value="PROTEIN RV3402C"/>
    <property type="match status" value="1"/>
</dbReference>
<dbReference type="eggNOG" id="COG0399">
    <property type="taxonomic scope" value="Bacteria"/>
</dbReference>
<evidence type="ECO:0000256" key="3">
    <source>
        <dbReference type="PIRSR" id="PIRSR000390-1"/>
    </source>
</evidence>
<evidence type="ECO:0000256" key="4">
    <source>
        <dbReference type="PIRSR" id="PIRSR000390-2"/>
    </source>
</evidence>
<dbReference type="RefSeq" id="WP_063187554.1">
    <property type="nucleotide sequence ID" value="NZ_LQRA01000103.1"/>
</dbReference>
<dbReference type="InterPro" id="IPR015424">
    <property type="entry name" value="PyrdxlP-dep_Trfase"/>
</dbReference>
<dbReference type="PIRSF" id="PIRSF000390">
    <property type="entry name" value="PLP_StrS"/>
    <property type="match status" value="1"/>
</dbReference>
<evidence type="ECO:0000256" key="5">
    <source>
        <dbReference type="RuleBase" id="RU004508"/>
    </source>
</evidence>
<comment type="similarity">
    <text evidence="2 5">Belongs to the DegT/DnrJ/EryC1 family.</text>
</comment>
<evidence type="ECO:0000313" key="6">
    <source>
        <dbReference type="EMBL" id="KZE72325.1"/>
    </source>
</evidence>
<accession>A0A161S1B8</accession>
<evidence type="ECO:0000256" key="2">
    <source>
        <dbReference type="ARBA" id="ARBA00037999"/>
    </source>
</evidence>
<dbReference type="SUPFAM" id="SSF53383">
    <property type="entry name" value="PLP-dependent transferases"/>
    <property type="match status" value="1"/>
</dbReference>
<dbReference type="GO" id="GO:0030170">
    <property type="term" value="F:pyridoxal phosphate binding"/>
    <property type="evidence" value="ECO:0007669"/>
    <property type="project" value="TreeGrafter"/>
</dbReference>
<dbReference type="OrthoDB" id="9810913at2"/>
<proteinExistence type="inferred from homology"/>
<dbReference type="InterPro" id="IPR015421">
    <property type="entry name" value="PyrdxlP-dep_Trfase_major"/>
</dbReference>
<name>A0A161S1B8_9BACL</name>
<evidence type="ECO:0000256" key="1">
    <source>
        <dbReference type="ARBA" id="ARBA00022898"/>
    </source>
</evidence>
<keyword evidence="6" id="KW-0032">Aminotransferase</keyword>
<dbReference type="Gene3D" id="3.40.640.10">
    <property type="entry name" value="Type I PLP-dependent aspartate aminotransferase-like (Major domain)"/>
    <property type="match status" value="1"/>
</dbReference>
<protein>
    <submittedName>
        <fullName evidence="6">Aminotransferase DegT</fullName>
    </submittedName>
</protein>
<dbReference type="GO" id="GO:0008483">
    <property type="term" value="F:transaminase activity"/>
    <property type="evidence" value="ECO:0007669"/>
    <property type="project" value="UniProtKB-KW"/>
</dbReference>
<feature type="modified residue" description="N6-(pyridoxal phosphate)lysine" evidence="4">
    <location>
        <position position="192"/>
    </location>
</feature>
<dbReference type="Proteomes" id="UP000076563">
    <property type="component" value="Unassembled WGS sequence"/>
</dbReference>
<keyword evidence="1 4" id="KW-0663">Pyridoxal phosphate</keyword>
<dbReference type="EMBL" id="LQRA01000103">
    <property type="protein sequence ID" value="KZE72325.1"/>
    <property type="molecule type" value="Genomic_DNA"/>
</dbReference>
<dbReference type="STRING" id="1007103.GCA_000213315_01277"/>
<dbReference type="GO" id="GO:0000271">
    <property type="term" value="P:polysaccharide biosynthetic process"/>
    <property type="evidence" value="ECO:0007669"/>
    <property type="project" value="TreeGrafter"/>
</dbReference>
<comment type="caution">
    <text evidence="6">The sequence shown here is derived from an EMBL/GenBank/DDBJ whole genome shotgun (WGS) entry which is preliminary data.</text>
</comment>
<dbReference type="InterPro" id="IPR000653">
    <property type="entry name" value="DegT/StrS_aminotransferase"/>
</dbReference>
<dbReference type="AlphaFoldDB" id="A0A161S1B8"/>
<dbReference type="Pfam" id="PF01041">
    <property type="entry name" value="DegT_DnrJ_EryC1"/>
    <property type="match status" value="1"/>
</dbReference>
<gene>
    <name evidence="6" type="ORF">AV654_33440</name>
</gene>
<sequence>MYEIPFLRPNLVKKERLLSYFENIEASRIYSNYGPLNHLFETRVIAQMFDGAGAAVTVHNATIGLMLAISQSKRPRGKYAVMPSFTFAATPLAAEWCGLEPYFLDIEPNDWQMNRTQLEETVERLGEQIAVVVPYATFGSAIDLSNYNKLLQEGIPVVIDAAASFGTTVAEDAAQFGKGFGGAVVFSFHATKTFGVGEGGLVYSADQDLIQRIRQAGNFGFSSSRESVMLGLNSKISEYTAAIALATLEGFQAVQERRKTIIGYYLRELQQQDLLQRGWSAQKMQGQVPLQFFSLLSPDSHGNREVIRRLASHSIEARTYFSPACHQQKQFQSYPRSDLRATERIADRIVSLPLWEEMNEATVGQIVKVLGSITEGYAI</sequence>
<organism evidence="6 7">
    <name type="scientific">Paenibacillus elgii</name>
    <dbReference type="NCBI Taxonomy" id="189691"/>
    <lineage>
        <taxon>Bacteria</taxon>
        <taxon>Bacillati</taxon>
        <taxon>Bacillota</taxon>
        <taxon>Bacilli</taxon>
        <taxon>Bacillales</taxon>
        <taxon>Paenibacillaceae</taxon>
        <taxon>Paenibacillus</taxon>
    </lineage>
</organism>
<reference evidence="7" key="1">
    <citation type="submission" date="2016-01" db="EMBL/GenBank/DDBJ databases">
        <title>Draft genome of Chromobacterium sp. F49.</title>
        <authorList>
            <person name="Hong K.W."/>
        </authorList>
    </citation>
    <scope>NUCLEOTIDE SEQUENCE [LARGE SCALE GENOMIC DNA]</scope>
    <source>
        <strain evidence="7">M63</strain>
    </source>
</reference>
<keyword evidence="6" id="KW-0808">Transferase</keyword>
<feature type="active site" description="Proton acceptor" evidence="3">
    <location>
        <position position="192"/>
    </location>
</feature>
<evidence type="ECO:0000313" key="7">
    <source>
        <dbReference type="Proteomes" id="UP000076563"/>
    </source>
</evidence>
<keyword evidence="7" id="KW-1185">Reference proteome</keyword>
<dbReference type="PANTHER" id="PTHR30244">
    <property type="entry name" value="TRANSAMINASE"/>
    <property type="match status" value="1"/>
</dbReference>